<evidence type="ECO:0000313" key="2">
    <source>
        <dbReference type="EMBL" id="UNC00469.1"/>
    </source>
</evidence>
<evidence type="ECO:0000256" key="1">
    <source>
        <dbReference type="SAM" id="Phobius"/>
    </source>
</evidence>
<dbReference type="EMBL" id="CP060016">
    <property type="protein sequence ID" value="UNC00469.1"/>
    <property type="molecule type" value="Genomic_DNA"/>
</dbReference>
<gene>
    <name evidence="2" type="ORF">H5U98_03200</name>
</gene>
<keyword evidence="1" id="KW-0812">Transmembrane</keyword>
<reference evidence="2 3" key="1">
    <citation type="journal article" date="2022" name="BMC Genomics">
        <title>Comparative genome analysis of mycobacteria focusing on tRNA and non-coding RNA.</title>
        <authorList>
            <person name="Behra P.R.K."/>
            <person name="Pettersson B.M.F."/>
            <person name="Ramesh M."/>
            <person name="Das S."/>
            <person name="Dasgupta S."/>
            <person name="Kirsebom L.A."/>
        </authorList>
    </citation>
    <scope>NUCLEOTIDE SEQUENCE [LARGE SCALE GENOMIC DNA]</scope>
    <source>
        <strain evidence="2 3">DSM 44677</strain>
    </source>
</reference>
<dbReference type="RefSeq" id="WP_133118295.1">
    <property type="nucleotide sequence ID" value="NZ_AP022579.1"/>
</dbReference>
<keyword evidence="1" id="KW-1133">Transmembrane helix</keyword>
<feature type="transmembrane region" description="Helical" evidence="1">
    <location>
        <begin position="27"/>
        <end position="49"/>
    </location>
</feature>
<name>A0AAX2ZZQ0_9MYCO</name>
<keyword evidence="1" id="KW-0472">Membrane</keyword>
<evidence type="ECO:0008006" key="4">
    <source>
        <dbReference type="Google" id="ProtNLM"/>
    </source>
</evidence>
<sequence length="146" mass="16108">MLVLGGGFVPLSGRSWPDTPQEALARAIFLILLAAVVIPAVYWICWWFTTNRPMAYQRQLAKASAEFRARWSAGQLNCAPYDQLDEEAQRCWLLILLLEERQLEASGAEESSTDVAAVRQWLDSVVAALNAAAARDRQAAGAGDSW</sequence>
<organism evidence="2 3">
    <name type="scientific">Mycolicibacterium boenickei</name>
    <dbReference type="NCBI Taxonomy" id="146017"/>
    <lineage>
        <taxon>Bacteria</taxon>
        <taxon>Bacillati</taxon>
        <taxon>Actinomycetota</taxon>
        <taxon>Actinomycetes</taxon>
        <taxon>Mycobacteriales</taxon>
        <taxon>Mycobacteriaceae</taxon>
        <taxon>Mycolicibacterium</taxon>
    </lineage>
</organism>
<dbReference type="Proteomes" id="UP001162885">
    <property type="component" value="Chromosome"/>
</dbReference>
<dbReference type="AlphaFoldDB" id="A0AAX2ZZQ0"/>
<evidence type="ECO:0000313" key="3">
    <source>
        <dbReference type="Proteomes" id="UP001162885"/>
    </source>
</evidence>
<accession>A0AAX2ZZQ0</accession>
<protein>
    <recommendedName>
        <fullName evidence="4">DUF4381 domain-containing protein</fullName>
    </recommendedName>
</protein>
<proteinExistence type="predicted"/>